<evidence type="ECO:0000313" key="3">
    <source>
        <dbReference type="Proteomes" id="UP000006762"/>
    </source>
</evidence>
<evidence type="ECO:0000313" key="2">
    <source>
        <dbReference type="EMBL" id="EKE70046.1"/>
    </source>
</evidence>
<keyword evidence="1" id="KW-0732">Signal</keyword>
<dbReference type="EMBL" id="AMRK01000008">
    <property type="protein sequence ID" value="EKE70046.1"/>
    <property type="molecule type" value="Genomic_DNA"/>
</dbReference>
<dbReference type="Gene3D" id="3.10.450.160">
    <property type="entry name" value="inner membrane protein cigr"/>
    <property type="match status" value="1"/>
</dbReference>
<accession>K2IIT1</accession>
<dbReference type="RefSeq" id="WP_009572810.1">
    <property type="nucleotide sequence ID" value="NZ_AMRK01000008.1"/>
</dbReference>
<dbReference type="STRING" id="1208323.B30_14204"/>
<dbReference type="PATRIC" id="fig|1208323.3.peg.2935"/>
<name>K2IIT1_9RHOB</name>
<reference evidence="2 3" key="1">
    <citation type="submission" date="2012-09" db="EMBL/GenBank/DDBJ databases">
        <title>Celeribacter baekdonensis B30 Genome Sequencing.</title>
        <authorList>
            <person name="Wang W."/>
        </authorList>
    </citation>
    <scope>NUCLEOTIDE SEQUENCE [LARGE SCALE GENOMIC DNA]</scope>
    <source>
        <strain evidence="2 3">B30</strain>
    </source>
</reference>
<feature type="signal peptide" evidence="1">
    <location>
        <begin position="1"/>
        <end position="22"/>
    </location>
</feature>
<sequence length="105" mass="11538">MSNLTKPLLIAVMALTAAPAFADHGHNNGKGWGVGHIPPGHAKKMRYGYGDRLPEGYVILRDYDRYHLPDPDGDRYAQYDGQIYKIARDAAIVVSAIGIMSDLLN</sequence>
<proteinExistence type="predicted"/>
<comment type="caution">
    <text evidence="2">The sequence shown here is derived from an EMBL/GenBank/DDBJ whole genome shotgun (WGS) entry which is preliminary data.</text>
</comment>
<organism evidence="2 3">
    <name type="scientific">Celeribacter baekdonensis B30</name>
    <dbReference type="NCBI Taxonomy" id="1208323"/>
    <lineage>
        <taxon>Bacteria</taxon>
        <taxon>Pseudomonadati</taxon>
        <taxon>Pseudomonadota</taxon>
        <taxon>Alphaproteobacteria</taxon>
        <taxon>Rhodobacterales</taxon>
        <taxon>Roseobacteraceae</taxon>
        <taxon>Celeribacter</taxon>
    </lineage>
</organism>
<feature type="chain" id="PRO_5003861011" description="Integral membrane protein" evidence="1">
    <location>
        <begin position="23"/>
        <end position="105"/>
    </location>
</feature>
<keyword evidence="3" id="KW-1185">Reference proteome</keyword>
<evidence type="ECO:0008006" key="4">
    <source>
        <dbReference type="Google" id="ProtNLM"/>
    </source>
</evidence>
<dbReference type="Proteomes" id="UP000006762">
    <property type="component" value="Unassembled WGS sequence"/>
</dbReference>
<dbReference type="AlphaFoldDB" id="K2IIT1"/>
<evidence type="ECO:0000256" key="1">
    <source>
        <dbReference type="SAM" id="SignalP"/>
    </source>
</evidence>
<gene>
    <name evidence="2" type="ORF">B30_14204</name>
</gene>
<protein>
    <recommendedName>
        <fullName evidence="4">Integral membrane protein</fullName>
    </recommendedName>
</protein>
<dbReference type="OrthoDB" id="7666115at2"/>